<evidence type="ECO:0008006" key="3">
    <source>
        <dbReference type="Google" id="ProtNLM"/>
    </source>
</evidence>
<dbReference type="EMBL" id="KN834786">
    <property type="protein sequence ID" value="KIK58160.1"/>
    <property type="molecule type" value="Genomic_DNA"/>
</dbReference>
<organism evidence="1 2">
    <name type="scientific">Collybiopsis luxurians FD-317 M1</name>
    <dbReference type="NCBI Taxonomy" id="944289"/>
    <lineage>
        <taxon>Eukaryota</taxon>
        <taxon>Fungi</taxon>
        <taxon>Dikarya</taxon>
        <taxon>Basidiomycota</taxon>
        <taxon>Agaricomycotina</taxon>
        <taxon>Agaricomycetes</taxon>
        <taxon>Agaricomycetidae</taxon>
        <taxon>Agaricales</taxon>
        <taxon>Marasmiineae</taxon>
        <taxon>Omphalotaceae</taxon>
        <taxon>Collybiopsis</taxon>
        <taxon>Collybiopsis luxurians</taxon>
    </lineage>
</organism>
<dbReference type="SUPFAM" id="SSF53067">
    <property type="entry name" value="Actin-like ATPase domain"/>
    <property type="match status" value="2"/>
</dbReference>
<accession>A0A0D0B4E7</accession>
<dbReference type="HOGENOM" id="CLU_009958_4_2_1"/>
<dbReference type="InterPro" id="IPR043129">
    <property type="entry name" value="ATPase_NBD"/>
</dbReference>
<keyword evidence="2" id="KW-1185">Reference proteome</keyword>
<evidence type="ECO:0000313" key="2">
    <source>
        <dbReference type="Proteomes" id="UP000053593"/>
    </source>
</evidence>
<proteinExistence type="predicted"/>
<dbReference type="Gene3D" id="3.30.420.40">
    <property type="match status" value="1"/>
</dbReference>
<name>A0A0D0B4E7_9AGAR</name>
<sequence>MFNRIPFSGTQRGLVIAIDIGTTYSGVSFSVLDPGVVPEIKTVTRFPAQLPGGASKIPSVLYYDSTGKVRAIGAETLLESTIEAAEEEKWHKVEWFKMHLRPKSGLTTKQISSLPPLKSLTEVFADFLRYMFSCAREFIEETLLPDGAGFWASVKDRAIFVLSHPNGWEGPQQNYMRRAAVLGGLVDYAGAEKRIQFVTEGEASLHFCINNGLTIKVRAENEGIIIVDAGGGTIDLSAYSSSKSKDGNILFEEVTQPECCFAGSIFVTEESRIYFEDKLQGSQFYSDVSKIAECFDQTTKLQFRDSGEPSYVRFGGVRDRDPALDIRSGQMKIPGAVVARFFEPSIKAILQAIARQRSDSRKVVNTVFIVGGFAASPWLFSRLKEDLTALGIEVYRPDTHVNKAVSDGAASFYLDHFVKSRISRFSYGLKIWSPHEASNPEHQIRPRVLDSVTGEYMVENIFRIILKKGVQVSEEQEFRASFASSSTERFKFKSVNILRYIGANEEPSWIDLEPEMYSNSCTVSANASHISSQLPVRRNPSGALYYDLEFDVVLLFGLTELKAQIAWKKDGVEMRSPAAVVYEEKY</sequence>
<dbReference type="PANTHER" id="PTHR14187:SF5">
    <property type="entry name" value="HEAT SHOCK 70 KDA PROTEIN 12A"/>
    <property type="match status" value="1"/>
</dbReference>
<dbReference type="Proteomes" id="UP000053593">
    <property type="component" value="Unassembled WGS sequence"/>
</dbReference>
<feature type="non-terminal residue" evidence="1">
    <location>
        <position position="1"/>
    </location>
</feature>
<evidence type="ECO:0000313" key="1">
    <source>
        <dbReference type="EMBL" id="KIK58160.1"/>
    </source>
</evidence>
<dbReference type="AlphaFoldDB" id="A0A0D0B4E7"/>
<dbReference type="PANTHER" id="PTHR14187">
    <property type="entry name" value="ALPHA KINASE/ELONGATION FACTOR 2 KINASE"/>
    <property type="match status" value="1"/>
</dbReference>
<protein>
    <recommendedName>
        <fullName evidence="3">Actin-like ATPase domain-containing protein</fullName>
    </recommendedName>
</protein>
<dbReference type="CDD" id="cd10170">
    <property type="entry name" value="ASKHA_NBD_HSP70"/>
    <property type="match status" value="1"/>
</dbReference>
<gene>
    <name evidence="1" type="ORF">GYMLUDRAFT_228044</name>
</gene>
<reference evidence="1 2" key="1">
    <citation type="submission" date="2014-04" db="EMBL/GenBank/DDBJ databases">
        <title>Evolutionary Origins and Diversification of the Mycorrhizal Mutualists.</title>
        <authorList>
            <consortium name="DOE Joint Genome Institute"/>
            <consortium name="Mycorrhizal Genomics Consortium"/>
            <person name="Kohler A."/>
            <person name="Kuo A."/>
            <person name="Nagy L.G."/>
            <person name="Floudas D."/>
            <person name="Copeland A."/>
            <person name="Barry K.W."/>
            <person name="Cichocki N."/>
            <person name="Veneault-Fourrey C."/>
            <person name="LaButti K."/>
            <person name="Lindquist E.A."/>
            <person name="Lipzen A."/>
            <person name="Lundell T."/>
            <person name="Morin E."/>
            <person name="Murat C."/>
            <person name="Riley R."/>
            <person name="Ohm R."/>
            <person name="Sun H."/>
            <person name="Tunlid A."/>
            <person name="Henrissat B."/>
            <person name="Grigoriev I.V."/>
            <person name="Hibbett D.S."/>
            <person name="Martin F."/>
        </authorList>
    </citation>
    <scope>NUCLEOTIDE SEQUENCE [LARGE SCALE GENOMIC DNA]</scope>
    <source>
        <strain evidence="1 2">FD-317 M1</strain>
    </source>
</reference>
<dbReference type="OrthoDB" id="2963168at2759"/>